<dbReference type="EMBL" id="BK014714">
    <property type="protein sequence ID" value="DAD69030.1"/>
    <property type="molecule type" value="Genomic_DNA"/>
</dbReference>
<organism evidence="1">
    <name type="scientific">Siphoviridae sp. ctFiA6</name>
    <dbReference type="NCBI Taxonomy" id="2823573"/>
    <lineage>
        <taxon>Viruses</taxon>
        <taxon>Duplodnaviria</taxon>
        <taxon>Heunggongvirae</taxon>
        <taxon>Uroviricota</taxon>
        <taxon>Caudoviricetes</taxon>
    </lineage>
</organism>
<evidence type="ECO:0000313" key="1">
    <source>
        <dbReference type="EMBL" id="DAD69030.1"/>
    </source>
</evidence>
<reference evidence="1" key="1">
    <citation type="journal article" date="2021" name="Proc. Natl. Acad. Sci. U.S.A.">
        <title>A Catalog of Tens of Thousands of Viruses from Human Metagenomes Reveals Hidden Associations with Chronic Diseases.</title>
        <authorList>
            <person name="Tisza M.J."/>
            <person name="Buck C.B."/>
        </authorList>
    </citation>
    <scope>NUCLEOTIDE SEQUENCE</scope>
    <source>
        <strain evidence="1">CtFiA6</strain>
    </source>
</reference>
<name>A0A8S5LGE4_9CAUD</name>
<sequence length="123" mass="13735">MGVNVKMNQVRIKQLSTAAVQALEMTMEAVHTDIGQAETVPMRTGALSGEQFFTDYEDSAKGKVSLINSTPYARRLYYHPEYNFNKAFHANAGAGWFEPYLTGNKKDFARKAFARLYKSIGGT</sequence>
<accession>A0A8S5LGE4</accession>
<proteinExistence type="predicted"/>
<protein>
    <submittedName>
        <fullName evidence="1">Minor capsid protein</fullName>
    </submittedName>
</protein>